<dbReference type="CDD" id="cd07302">
    <property type="entry name" value="CHD"/>
    <property type="match status" value="1"/>
</dbReference>
<dbReference type="AlphaFoldDB" id="A0A553PQE6"/>
<keyword evidence="7" id="KW-0141">cGMP biosynthesis</keyword>
<sequence>LVFESGQRLSIPEVLSLEVKPLAYVQEESAVTDVRTPKCDVLPKCHSFMLALKQFPNKMERLTSACRQITPQLRNWVPKFFKGECIDPFQPASHVMMPSYIMLTGALQANVNYQELILHCSTTREFHFQHLSRLDQGQVQDLLRPCQTKANRISWMTLGLAVLMLILILAILVGTRSQYVAMYGLIIENVLGYLRANFHPKMVEDIILSAKLPFERAEIDKVYPEGYIPKIGKKASLLLSTPEQDIFEGVGVYFVNVAEQLGYRQTVLSIAREFREFIMNLDNCHDYFKLTFTKMRAPSFFVDREHEKGRVKAERTRVPKGAQQSKGRVCSISGLTLYYRSKRRGFSYYVLGQMKQLAKVYFNIDLKIKIQRQEVIFDTISVSYLLEFDNSAFVVNQQNMTLRQEASLPIRAHVIFEIFPFSILLSESLVITLVGTSLRQIIPDCIGMPLSNCFTLVRPLVEFNADQFMQKTNNVFVFQSLIPAQRTARSRQIKLTTEDDALKNFDDDVDLDRLQIRGCLMFMSMWKKILFIGCPIIDNLPNLVRNGLFINDLSMHDYSRDIMITSSQYLMEERMTRQLLLTNDQILEKMEDKITDLEKEEEERLCQLIPPKLLHKLIQEKFPMVSKLDSVPILIARIEDVEGMTRDAKSDDFVDLVDNIKKVFEHLIENTKTFYIQTIENFMAIADFTGDYPPNAQADSIGMLALELQNAANEAFKDPIGIGTKLSLSVAISTGPVVAAVMGDKVPKFGLFGSTVHRAEELVEGCPPNKIVVDAPTKKALPGTFKVFESAIESDNPIFILDEKLDYVPTPIIPILQAYTAFKASKNRYNDQAKAKMEQDLEETELRLREQSKLMSSCGGFHTKSNVCNLI</sequence>
<comment type="caution">
    <text evidence="11">The sequence shown here is derived from an EMBL/GenBank/DDBJ whole genome shotgun (WGS) entry which is preliminary data.</text>
</comment>
<dbReference type="Pfam" id="PF07700">
    <property type="entry name" value="HNOB"/>
    <property type="match status" value="2"/>
</dbReference>
<evidence type="ECO:0000256" key="9">
    <source>
        <dbReference type="SAM" id="Phobius"/>
    </source>
</evidence>
<keyword evidence="9" id="KW-0812">Transmembrane</keyword>
<dbReference type="OMA" id="NNDSELM"/>
<dbReference type="GO" id="GO:0038060">
    <property type="term" value="P:nitric oxide-cGMP-mediated signaling"/>
    <property type="evidence" value="ECO:0007669"/>
    <property type="project" value="TreeGrafter"/>
</dbReference>
<dbReference type="Gene3D" id="3.90.1520.10">
    <property type="entry name" value="H-NOX domain"/>
    <property type="match status" value="1"/>
</dbReference>
<name>A0A553PQE6_TIGCA</name>
<evidence type="ECO:0000256" key="5">
    <source>
        <dbReference type="ARBA" id="ARBA00023134"/>
    </source>
</evidence>
<gene>
    <name evidence="11" type="ORF">TCAL_09830</name>
</gene>
<dbReference type="Gene3D" id="3.30.450.260">
    <property type="entry name" value="Haem NO binding associated domain"/>
    <property type="match status" value="1"/>
</dbReference>
<dbReference type="GO" id="GO:0019826">
    <property type="term" value="F:oxygen sensor activity"/>
    <property type="evidence" value="ECO:0007669"/>
    <property type="project" value="TreeGrafter"/>
</dbReference>
<dbReference type="EC" id="4.6.1.2" evidence="2"/>
<dbReference type="GO" id="GO:0008074">
    <property type="term" value="C:guanylate cyclase complex, soluble"/>
    <property type="evidence" value="ECO:0007669"/>
    <property type="project" value="TreeGrafter"/>
</dbReference>
<keyword evidence="9" id="KW-0472">Membrane</keyword>
<dbReference type="GO" id="GO:0004383">
    <property type="term" value="F:guanylate cyclase activity"/>
    <property type="evidence" value="ECO:0007669"/>
    <property type="project" value="UniProtKB-EC"/>
</dbReference>
<comment type="subcellular location">
    <subcellularLocation>
        <location evidence="1">Cytoplasm</location>
    </subcellularLocation>
</comment>
<keyword evidence="3" id="KW-0963">Cytoplasm</keyword>
<dbReference type="InterPro" id="IPR011645">
    <property type="entry name" value="HNOB_dom_associated"/>
</dbReference>
<evidence type="ECO:0000259" key="10">
    <source>
        <dbReference type="PROSITE" id="PS50125"/>
    </source>
</evidence>
<evidence type="ECO:0000313" key="11">
    <source>
        <dbReference type="EMBL" id="TRY79904.1"/>
    </source>
</evidence>
<evidence type="ECO:0000256" key="3">
    <source>
        <dbReference type="ARBA" id="ARBA00022490"/>
    </source>
</evidence>
<evidence type="ECO:0000256" key="6">
    <source>
        <dbReference type="ARBA" id="ARBA00023239"/>
    </source>
</evidence>
<dbReference type="InterPro" id="IPR029787">
    <property type="entry name" value="Nucleotide_cyclase"/>
</dbReference>
<dbReference type="PROSITE" id="PS50125">
    <property type="entry name" value="GUANYLATE_CYCLASE_2"/>
    <property type="match status" value="1"/>
</dbReference>
<evidence type="ECO:0000256" key="2">
    <source>
        <dbReference type="ARBA" id="ARBA00012202"/>
    </source>
</evidence>
<feature type="non-terminal residue" evidence="11">
    <location>
        <position position="1"/>
    </location>
</feature>
<organism evidence="11 12">
    <name type="scientific">Tigriopus californicus</name>
    <name type="common">Marine copepod</name>
    <dbReference type="NCBI Taxonomy" id="6832"/>
    <lineage>
        <taxon>Eukaryota</taxon>
        <taxon>Metazoa</taxon>
        <taxon>Ecdysozoa</taxon>
        <taxon>Arthropoda</taxon>
        <taxon>Crustacea</taxon>
        <taxon>Multicrustacea</taxon>
        <taxon>Hexanauplia</taxon>
        <taxon>Copepoda</taxon>
        <taxon>Harpacticoida</taxon>
        <taxon>Harpacticidae</taxon>
        <taxon>Tigriopus</taxon>
    </lineage>
</organism>
<evidence type="ECO:0000256" key="1">
    <source>
        <dbReference type="ARBA" id="ARBA00004496"/>
    </source>
</evidence>
<dbReference type="Proteomes" id="UP000318571">
    <property type="component" value="Chromosome 6"/>
</dbReference>
<dbReference type="Pfam" id="PF00211">
    <property type="entry name" value="Guanylate_cyc"/>
    <property type="match status" value="1"/>
</dbReference>
<evidence type="ECO:0000256" key="7">
    <source>
        <dbReference type="ARBA" id="ARBA00023293"/>
    </source>
</evidence>
<keyword evidence="12" id="KW-1185">Reference proteome</keyword>
<keyword evidence="4" id="KW-0547">Nucleotide-binding</keyword>
<dbReference type="InterPro" id="IPR042463">
    <property type="entry name" value="HNOB_dom_associated_sf"/>
</dbReference>
<dbReference type="Gene3D" id="3.30.70.1230">
    <property type="entry name" value="Nucleotide cyclase"/>
    <property type="match status" value="1"/>
</dbReference>
<keyword evidence="5" id="KW-0342">GTP-binding</keyword>
<dbReference type="InterPro" id="IPR024096">
    <property type="entry name" value="NO_sig/Golgi_transp_ligand-bd"/>
</dbReference>
<dbReference type="SUPFAM" id="SSF111126">
    <property type="entry name" value="Ligand-binding domain in the NO signalling and Golgi transport"/>
    <property type="match status" value="2"/>
</dbReference>
<dbReference type="PANTHER" id="PTHR45655">
    <property type="entry name" value="GUANYLATE CYCLASE SOLUBLE SUBUNIT BETA-2"/>
    <property type="match status" value="1"/>
</dbReference>
<dbReference type="InterPro" id="IPR001054">
    <property type="entry name" value="A/G_cyclase"/>
</dbReference>
<keyword evidence="8" id="KW-0175">Coiled coil</keyword>
<dbReference type="GO" id="GO:0020037">
    <property type="term" value="F:heme binding"/>
    <property type="evidence" value="ECO:0007669"/>
    <property type="project" value="InterPro"/>
</dbReference>
<accession>A0A553PQE6</accession>
<dbReference type="InterPro" id="IPR038158">
    <property type="entry name" value="H-NOX_domain_sf"/>
</dbReference>
<evidence type="ECO:0000256" key="8">
    <source>
        <dbReference type="SAM" id="Coils"/>
    </source>
</evidence>
<dbReference type="GO" id="GO:0005525">
    <property type="term" value="F:GTP binding"/>
    <property type="evidence" value="ECO:0007669"/>
    <property type="project" value="UniProtKB-KW"/>
</dbReference>
<dbReference type="GO" id="GO:0070482">
    <property type="term" value="P:response to oxygen levels"/>
    <property type="evidence" value="ECO:0007669"/>
    <property type="project" value="TreeGrafter"/>
</dbReference>
<reference evidence="11 12" key="1">
    <citation type="journal article" date="2018" name="Nat. Ecol. Evol.">
        <title>Genomic signatures of mitonuclear coevolution across populations of Tigriopus californicus.</title>
        <authorList>
            <person name="Barreto F.S."/>
            <person name="Watson E.T."/>
            <person name="Lima T.G."/>
            <person name="Willett C.S."/>
            <person name="Edmands S."/>
            <person name="Li W."/>
            <person name="Burton R.S."/>
        </authorList>
    </citation>
    <scope>NUCLEOTIDE SEQUENCE [LARGE SCALE GENOMIC DNA]</scope>
    <source>
        <strain evidence="11 12">San Diego</strain>
    </source>
</reference>
<dbReference type="EMBL" id="VCGU01000002">
    <property type="protein sequence ID" value="TRY79904.1"/>
    <property type="molecule type" value="Genomic_DNA"/>
</dbReference>
<protein>
    <recommendedName>
        <fullName evidence="2">guanylate cyclase</fullName>
        <ecNumber evidence="2">4.6.1.2</ecNumber>
    </recommendedName>
</protein>
<feature type="non-terminal residue" evidence="11">
    <location>
        <position position="871"/>
    </location>
</feature>
<keyword evidence="9" id="KW-1133">Transmembrane helix</keyword>
<dbReference type="SUPFAM" id="SSF55073">
    <property type="entry name" value="Nucleotide cyclase"/>
    <property type="match status" value="1"/>
</dbReference>
<dbReference type="Pfam" id="PF07701">
    <property type="entry name" value="HNOBA"/>
    <property type="match status" value="1"/>
</dbReference>
<feature type="transmembrane region" description="Helical" evidence="9">
    <location>
        <begin position="153"/>
        <end position="173"/>
    </location>
</feature>
<feature type="domain" description="Guanylate cyclase" evidence="10">
    <location>
        <begin position="632"/>
        <end position="763"/>
    </location>
</feature>
<evidence type="ECO:0000313" key="12">
    <source>
        <dbReference type="Proteomes" id="UP000318571"/>
    </source>
</evidence>
<dbReference type="GO" id="GO:0070026">
    <property type="term" value="F:nitric oxide binding"/>
    <property type="evidence" value="ECO:0007669"/>
    <property type="project" value="TreeGrafter"/>
</dbReference>
<feature type="coiled-coil region" evidence="8">
    <location>
        <begin position="580"/>
        <end position="607"/>
    </location>
</feature>
<dbReference type="InterPro" id="IPR011644">
    <property type="entry name" value="Heme_NO-bd"/>
</dbReference>
<keyword evidence="6" id="KW-0456">Lyase</keyword>
<proteinExistence type="predicted"/>
<evidence type="ECO:0000256" key="4">
    <source>
        <dbReference type="ARBA" id="ARBA00022741"/>
    </source>
</evidence>
<dbReference type="PANTHER" id="PTHR45655:SF10">
    <property type="entry name" value="SOLUBLE GUANYLATE CYCLASE 88E"/>
    <property type="match status" value="1"/>
</dbReference>
<dbReference type="STRING" id="6832.A0A553PQE6"/>